<feature type="transmembrane region" description="Helical" evidence="9">
    <location>
        <begin position="369"/>
        <end position="390"/>
    </location>
</feature>
<dbReference type="GO" id="GO:0005886">
    <property type="term" value="C:plasma membrane"/>
    <property type="evidence" value="ECO:0007669"/>
    <property type="project" value="TreeGrafter"/>
</dbReference>
<dbReference type="Pfam" id="PF13962">
    <property type="entry name" value="PGG"/>
    <property type="match status" value="1"/>
</dbReference>
<dbReference type="PROSITE" id="PS50088">
    <property type="entry name" value="ANK_REPEAT"/>
    <property type="match status" value="2"/>
</dbReference>
<evidence type="ECO:0000256" key="2">
    <source>
        <dbReference type="ARBA" id="ARBA00022692"/>
    </source>
</evidence>
<feature type="domain" description="PGG" evidence="10">
    <location>
        <begin position="362"/>
        <end position="472"/>
    </location>
</feature>
<dbReference type="InterPro" id="IPR002110">
    <property type="entry name" value="Ankyrin_rpt"/>
</dbReference>
<evidence type="ECO:0000256" key="4">
    <source>
        <dbReference type="ARBA" id="ARBA00022989"/>
    </source>
</evidence>
<dbReference type="Pfam" id="PF12796">
    <property type="entry name" value="Ank_2"/>
    <property type="match status" value="1"/>
</dbReference>
<dbReference type="PANTHER" id="PTHR24186:SF50">
    <property type="entry name" value="ANKYRIN REPEAT-CONTAINING PROTEIN ITN1-LIKE ISOFORM X1"/>
    <property type="match status" value="1"/>
</dbReference>
<keyword evidence="5 7" id="KW-0040">ANK repeat</keyword>
<comment type="subcellular location">
    <subcellularLocation>
        <location evidence="1">Membrane</location>
        <topology evidence="1">Multi-pass membrane protein</topology>
    </subcellularLocation>
</comment>
<sequence>MDPSLYNAARKSDINTFKQRREHLDLRLLLTPNKNTVLHINITAQYGSSKSAEFVQKKSCVMCPPLLLQVNIRDETLLHIAARYGDLSVVNLLIQTAKADGNKDLESGTESVRQMMRMLNKEKDTALHEAVRNNHLDVVKLLIKEDPGFSYHANHAGETPLYLAAERGYRDLVFEILRNCNSPAHSGPLGLTALHAAVIRKDEEFDESAAYLADKKEYKTALHIAAGLGHTGVMKELLSRCSDCCEMVDIRERNALHFAKDAQANTPLHLLASSLSFIPSLIRHPKVDPMVFNNQNRSALDIALANDMVSEVKESIVKCLVEIGSRPDDSHDSCNNNNNSSNPENKVMKDKENEDDIIRDFKQGKDPHLLVATLIATVAFAAGFTMPGGYISEKGDDDRGQAILTSSKAFQAFVITDTIALMLSGFAVLAHIFAPVIHKKKVIHRLFMTQFYFTSFALLAMVLAFLTGIYAVLRQSSALAISTCVIVSVFSALLYGQPYLNIFR</sequence>
<dbReference type="SMART" id="SM00248">
    <property type="entry name" value="ANK"/>
    <property type="match status" value="5"/>
</dbReference>
<feature type="repeat" description="ANK" evidence="7">
    <location>
        <begin position="122"/>
        <end position="154"/>
    </location>
</feature>
<keyword evidence="4 9" id="KW-1133">Transmembrane helix</keyword>
<keyword evidence="3" id="KW-0677">Repeat</keyword>
<dbReference type="Pfam" id="PF00023">
    <property type="entry name" value="Ank"/>
    <property type="match status" value="2"/>
</dbReference>
<feature type="repeat" description="ANK" evidence="7">
    <location>
        <begin position="73"/>
        <end position="95"/>
    </location>
</feature>
<feature type="region of interest" description="Disordered" evidence="8">
    <location>
        <begin position="327"/>
        <end position="349"/>
    </location>
</feature>
<dbReference type="InterPro" id="IPR036770">
    <property type="entry name" value="Ankyrin_rpt-contain_sf"/>
</dbReference>
<dbReference type="PROSITE" id="PS50297">
    <property type="entry name" value="ANK_REP_REGION"/>
    <property type="match status" value="2"/>
</dbReference>
<dbReference type="PANTHER" id="PTHR24186">
    <property type="entry name" value="PROTEIN PHOSPHATASE 1 REGULATORY SUBUNIT"/>
    <property type="match status" value="1"/>
</dbReference>
<evidence type="ECO:0000313" key="11">
    <source>
        <dbReference type="EMBL" id="SPC74650.1"/>
    </source>
</evidence>
<feature type="transmembrane region" description="Helical" evidence="9">
    <location>
        <begin position="478"/>
        <end position="496"/>
    </location>
</feature>
<reference evidence="11" key="1">
    <citation type="submission" date="2018-02" db="EMBL/GenBank/DDBJ databases">
        <authorList>
            <person name="Cohen D.B."/>
            <person name="Kent A.D."/>
        </authorList>
    </citation>
    <scope>NUCLEOTIDE SEQUENCE</scope>
</reference>
<protein>
    <recommendedName>
        <fullName evidence="10">PGG domain-containing protein</fullName>
    </recommendedName>
</protein>
<dbReference type="Gene3D" id="1.25.40.20">
    <property type="entry name" value="Ankyrin repeat-containing domain"/>
    <property type="match status" value="2"/>
</dbReference>
<feature type="transmembrane region" description="Helical" evidence="9">
    <location>
        <begin position="410"/>
        <end position="430"/>
    </location>
</feature>
<gene>
    <name evidence="11" type="ORF">FSB_LOCUS2532</name>
</gene>
<feature type="compositionally biased region" description="Low complexity" evidence="8">
    <location>
        <begin position="333"/>
        <end position="342"/>
    </location>
</feature>
<organism evidence="11">
    <name type="scientific">Fagus sylvatica</name>
    <name type="common">Beechnut</name>
    <dbReference type="NCBI Taxonomy" id="28930"/>
    <lineage>
        <taxon>Eukaryota</taxon>
        <taxon>Viridiplantae</taxon>
        <taxon>Streptophyta</taxon>
        <taxon>Embryophyta</taxon>
        <taxon>Tracheophyta</taxon>
        <taxon>Spermatophyta</taxon>
        <taxon>Magnoliopsida</taxon>
        <taxon>eudicotyledons</taxon>
        <taxon>Gunneridae</taxon>
        <taxon>Pentapetalae</taxon>
        <taxon>rosids</taxon>
        <taxon>fabids</taxon>
        <taxon>Fagales</taxon>
        <taxon>Fagaceae</taxon>
        <taxon>Fagus</taxon>
    </lineage>
</organism>
<dbReference type="InterPro" id="IPR026961">
    <property type="entry name" value="PGG_dom"/>
</dbReference>
<name>A0A2N9EJ48_FAGSY</name>
<evidence type="ECO:0000256" key="3">
    <source>
        <dbReference type="ARBA" id="ARBA00022737"/>
    </source>
</evidence>
<evidence type="ECO:0000256" key="8">
    <source>
        <dbReference type="SAM" id="MobiDB-lite"/>
    </source>
</evidence>
<evidence type="ECO:0000256" key="6">
    <source>
        <dbReference type="ARBA" id="ARBA00023136"/>
    </source>
</evidence>
<accession>A0A2N9EJ48</accession>
<evidence type="ECO:0000259" key="10">
    <source>
        <dbReference type="Pfam" id="PF13962"/>
    </source>
</evidence>
<proteinExistence type="predicted"/>
<feature type="transmembrane region" description="Helical" evidence="9">
    <location>
        <begin position="451"/>
        <end position="472"/>
    </location>
</feature>
<keyword evidence="6 9" id="KW-0472">Membrane</keyword>
<evidence type="ECO:0000256" key="5">
    <source>
        <dbReference type="ARBA" id="ARBA00023043"/>
    </source>
</evidence>
<dbReference type="EMBL" id="OIVN01000118">
    <property type="protein sequence ID" value="SPC74650.1"/>
    <property type="molecule type" value="Genomic_DNA"/>
</dbReference>
<evidence type="ECO:0000256" key="7">
    <source>
        <dbReference type="PROSITE-ProRule" id="PRU00023"/>
    </source>
</evidence>
<evidence type="ECO:0000256" key="9">
    <source>
        <dbReference type="SAM" id="Phobius"/>
    </source>
</evidence>
<keyword evidence="2 9" id="KW-0812">Transmembrane</keyword>
<evidence type="ECO:0000256" key="1">
    <source>
        <dbReference type="ARBA" id="ARBA00004141"/>
    </source>
</evidence>
<dbReference type="AlphaFoldDB" id="A0A2N9EJ48"/>
<dbReference type="SUPFAM" id="SSF48403">
    <property type="entry name" value="Ankyrin repeat"/>
    <property type="match status" value="1"/>
</dbReference>